<protein>
    <submittedName>
        <fullName evidence="4">Unnamed protein product</fullName>
    </submittedName>
</protein>
<feature type="region of interest" description="Disordered" evidence="1">
    <location>
        <begin position="298"/>
        <end position="354"/>
    </location>
</feature>
<evidence type="ECO:0000313" key="4">
    <source>
        <dbReference type="EMBL" id="GMF21978.1"/>
    </source>
</evidence>
<comment type="caution">
    <text evidence="4">The sequence shown here is derived from an EMBL/GenBank/DDBJ whole genome shotgun (WGS) entry which is preliminary data.</text>
</comment>
<evidence type="ECO:0000313" key="5">
    <source>
        <dbReference type="Proteomes" id="UP001165121"/>
    </source>
</evidence>
<feature type="domain" description="FHA" evidence="2">
    <location>
        <begin position="1218"/>
        <end position="1263"/>
    </location>
</feature>
<dbReference type="InterPro" id="IPR014710">
    <property type="entry name" value="RmlC-like_jellyroll"/>
</dbReference>
<dbReference type="CDD" id="cd00060">
    <property type="entry name" value="FHA"/>
    <property type="match status" value="3"/>
</dbReference>
<accession>A0A9W6TXK2</accession>
<organism evidence="4 5">
    <name type="scientific">Phytophthora fragariaefolia</name>
    <dbReference type="NCBI Taxonomy" id="1490495"/>
    <lineage>
        <taxon>Eukaryota</taxon>
        <taxon>Sar</taxon>
        <taxon>Stramenopiles</taxon>
        <taxon>Oomycota</taxon>
        <taxon>Peronosporomycetes</taxon>
        <taxon>Peronosporales</taxon>
        <taxon>Peronosporaceae</taxon>
        <taxon>Phytophthora</taxon>
    </lineage>
</organism>
<dbReference type="Gene3D" id="2.60.200.20">
    <property type="match status" value="2"/>
</dbReference>
<proteinExistence type="predicted"/>
<feature type="region of interest" description="Disordered" evidence="1">
    <location>
        <begin position="138"/>
        <end position="161"/>
    </location>
</feature>
<gene>
    <name evidence="4" type="ORF">Pfra01_000309600</name>
</gene>
<dbReference type="PANTHER" id="PTHR46210:SF1">
    <property type="entry name" value="FHA DOMAIN-CONTAINING PROTEIN"/>
    <property type="match status" value="1"/>
</dbReference>
<dbReference type="Gene3D" id="2.60.120.10">
    <property type="entry name" value="Jelly Rolls"/>
    <property type="match status" value="1"/>
</dbReference>
<feature type="region of interest" description="Disordered" evidence="1">
    <location>
        <begin position="381"/>
        <end position="424"/>
    </location>
</feature>
<evidence type="ECO:0000259" key="3">
    <source>
        <dbReference type="PROSITE" id="PS50042"/>
    </source>
</evidence>
<dbReference type="SMART" id="SM00100">
    <property type="entry name" value="cNMP"/>
    <property type="match status" value="1"/>
</dbReference>
<feature type="region of interest" description="Disordered" evidence="1">
    <location>
        <begin position="1"/>
        <end position="44"/>
    </location>
</feature>
<feature type="compositionally biased region" description="Polar residues" evidence="1">
    <location>
        <begin position="305"/>
        <end position="315"/>
    </location>
</feature>
<feature type="compositionally biased region" description="Basic and acidic residues" evidence="1">
    <location>
        <begin position="1"/>
        <end position="11"/>
    </location>
</feature>
<dbReference type="Pfam" id="PF00027">
    <property type="entry name" value="cNMP_binding"/>
    <property type="match status" value="1"/>
</dbReference>
<dbReference type="OrthoDB" id="687730at2759"/>
<evidence type="ECO:0000256" key="1">
    <source>
        <dbReference type="SAM" id="MobiDB-lite"/>
    </source>
</evidence>
<feature type="compositionally biased region" description="Polar residues" evidence="1">
    <location>
        <begin position="340"/>
        <end position="350"/>
    </location>
</feature>
<keyword evidence="5" id="KW-1185">Reference proteome</keyword>
<feature type="region of interest" description="Disordered" evidence="1">
    <location>
        <begin position="1099"/>
        <end position="1174"/>
    </location>
</feature>
<dbReference type="Pfam" id="PF00498">
    <property type="entry name" value="FHA"/>
    <property type="match status" value="2"/>
</dbReference>
<dbReference type="PROSITE" id="PS50006">
    <property type="entry name" value="FHA_DOMAIN"/>
    <property type="match status" value="2"/>
</dbReference>
<dbReference type="InterPro" id="IPR018490">
    <property type="entry name" value="cNMP-bd_dom_sf"/>
</dbReference>
<evidence type="ECO:0000259" key="2">
    <source>
        <dbReference type="PROSITE" id="PS50006"/>
    </source>
</evidence>
<name>A0A9W6TXK2_9STRA</name>
<feature type="region of interest" description="Disordered" evidence="1">
    <location>
        <begin position="1024"/>
        <end position="1047"/>
    </location>
</feature>
<dbReference type="InterPro" id="IPR008984">
    <property type="entry name" value="SMAD_FHA_dom_sf"/>
</dbReference>
<feature type="compositionally biased region" description="Acidic residues" evidence="1">
    <location>
        <begin position="1032"/>
        <end position="1043"/>
    </location>
</feature>
<dbReference type="SMART" id="SM00240">
    <property type="entry name" value="FHA"/>
    <property type="match status" value="2"/>
</dbReference>
<dbReference type="InterPro" id="IPR000253">
    <property type="entry name" value="FHA_dom"/>
</dbReference>
<dbReference type="CDD" id="cd00038">
    <property type="entry name" value="CAP_ED"/>
    <property type="match status" value="1"/>
</dbReference>
<sequence length="1304" mass="144788">MPSEPRRDSKKPLVPGHRVIRSASSDTPEHHGNTAPSRSPKRLHHFWRRKRTVTPTAVRAFTTEERQEPTNGVKTPTVLSFADDDPNDNVIFLNNPTEFDLRSFFFKRHKPALSTDHLERSAISFGSSTSSIRSHTRAFTTPDIPNKGTTSQGANPETMNSPLETFEAKQAEKPRRRFRAKEELCIVLPRSTSRGRTRSQKSWFLGPGFVGRDPGEGTLVVTRDKSMDSIHAEITVASDDYFMRDAESSTGTFLCLSTQYRHYPQRDGFRLRRGDVFRIGPTTSIRVIELQTTTTTAVVRHKQSGAPNSGSTASIPSKPDHYLSMAESSNWQPPKLEGKPNTSTSDNGNPPSALKRMSTVEELRLLAADIEDEFMNEAGRVHSERAFQSDETDSNTTNKESPQESKTSRTLAHNKVHFADTPPVMSDGSVFLGSRYIRPEVKQLHYHEPSQVEDVDDDMVDQLVGSEPDAKTQRYNFLPAINPRPALLRLAIFQHDPSKASSEPAKLRDAREVTLPGQETYLIGSSSACDVRIFPSEGIEVRGIHARIVFDGTSFVLQDISFERDPRRQTRVLLSQRFVKVTRGDWLLLGKCAMYITTVARAFGSERRPDMKEAAMRLDVLRLSKRKPRTRGIFVPVGFRLHSSSGSGASSGSSGWGGSSGGPVTFGKGRDCDAQVFTASLATEQFSVQLERGTCLLTPKPTGINAGTYFLIGRDESRQPVVRFTNASEENAAETDVVDVVKHTSKPLLLSEGCVFRCGGCELEVIYSKNAATIQSTAAQEEQENARILSAMPWLQQIASDWKTITNLARCGQRLQLASGHMVYKKRDPANFVFIVISGEVALQMSDGFDHADSSEMLVEHVATGGYFGEVSLHDPNEFVDDLEHVESAKVSSPCVLLALARDDVCGYLELYMDIVRAHLRHDRCRDRIIRVACRSIPWLRGLSLQEMRLLSGDAEVAVYGAGSTLFEDGKLFVPAAFAGGSTLQLRDGLLVLSSGKVRIIRSKRERQRRRTVKVYEEEYEDEQCDPNSIQDVDEETETEPDEWWSSTDPVLAMSSTSSPSVLSFCDLSFRLEACSEVECYFVAAAHLAHLTIGVPRKPELGPSHGPETPTVTQLPPPLKRGNSQVGRRMHHSQVVTSALHGGDSSSGDEDDHNPLDGSDGEGDTTGARRWRRKKRNKHLLEQTVLETQNDVQMPNALVLYVLGGAQRGDIHVVRNVAFIGGLLSGADIELNDRYVSQAHAIIEYHDGRYWLYDNGSKWGTFVRLEEDNAVDINPGNVFLAGEIEFTCLASYPERNKPSMCCIM</sequence>
<reference evidence="4" key="1">
    <citation type="submission" date="2023-04" db="EMBL/GenBank/DDBJ databases">
        <title>Phytophthora fragariaefolia NBRC 109709.</title>
        <authorList>
            <person name="Ichikawa N."/>
            <person name="Sato H."/>
            <person name="Tonouchi N."/>
        </authorList>
    </citation>
    <scope>NUCLEOTIDE SEQUENCE</scope>
    <source>
        <strain evidence="4">NBRC 109709</strain>
    </source>
</reference>
<dbReference type="SUPFAM" id="SSF49879">
    <property type="entry name" value="SMAD/FHA domain"/>
    <property type="match status" value="3"/>
</dbReference>
<dbReference type="EMBL" id="BSXT01000242">
    <property type="protein sequence ID" value="GMF21978.1"/>
    <property type="molecule type" value="Genomic_DNA"/>
</dbReference>
<feature type="domain" description="FHA" evidence="2">
    <location>
        <begin position="208"/>
        <end position="254"/>
    </location>
</feature>
<dbReference type="Proteomes" id="UP001165121">
    <property type="component" value="Unassembled WGS sequence"/>
</dbReference>
<dbReference type="PANTHER" id="PTHR46210">
    <property type="entry name" value="FHA DOMAIN-CONTAINING PROTEIN"/>
    <property type="match status" value="1"/>
</dbReference>
<dbReference type="InterPro" id="IPR000595">
    <property type="entry name" value="cNMP-bd_dom"/>
</dbReference>
<feature type="domain" description="Cyclic nucleotide-binding" evidence="3">
    <location>
        <begin position="817"/>
        <end position="903"/>
    </location>
</feature>
<dbReference type="PROSITE" id="PS50042">
    <property type="entry name" value="CNMP_BINDING_3"/>
    <property type="match status" value="1"/>
</dbReference>
<dbReference type="SUPFAM" id="SSF51206">
    <property type="entry name" value="cAMP-binding domain-like"/>
    <property type="match status" value="1"/>
</dbReference>
<feature type="compositionally biased region" description="Polar residues" evidence="1">
    <location>
        <begin position="147"/>
        <end position="161"/>
    </location>
</feature>